<name>A0A433ZTE0_MORMO</name>
<dbReference type="OrthoDB" id="8781634at2"/>
<evidence type="ECO:0000313" key="1">
    <source>
        <dbReference type="EMBL" id="RUT65393.1"/>
    </source>
</evidence>
<sequence length="61" mass="6954">MIKKCYSAYGECDNLIVSSFMKEIAATTVSGEFTRRLLSHKSAMMTAKYRDNRGSEWVKVL</sequence>
<dbReference type="EMBL" id="NRQY01000001">
    <property type="protein sequence ID" value="RUT65393.1"/>
    <property type="molecule type" value="Genomic_DNA"/>
</dbReference>
<gene>
    <name evidence="1" type="ORF">CKG00_02495</name>
</gene>
<reference evidence="1 2" key="1">
    <citation type="submission" date="2017-08" db="EMBL/GenBank/DDBJ databases">
        <title>Draft genome sequence of pheromone producing symbiont Morganella morganii, of the female New Zealand grass grub Costelytra giveni.</title>
        <authorList>
            <person name="Laugraud A."/>
            <person name="Young S.D."/>
            <person name="Hurst M.H."/>
        </authorList>
    </citation>
    <scope>NUCLEOTIDE SEQUENCE [LARGE SCALE GENOMIC DNA]</scope>
    <source>
        <strain evidence="1 2">MMsCG</strain>
    </source>
</reference>
<protein>
    <recommendedName>
        <fullName evidence="3">Integrase</fullName>
    </recommendedName>
</protein>
<evidence type="ECO:0000313" key="2">
    <source>
        <dbReference type="Proteomes" id="UP000286908"/>
    </source>
</evidence>
<organism evidence="1 2">
    <name type="scientific">Morganella morganii</name>
    <name type="common">Proteus morganii</name>
    <dbReference type="NCBI Taxonomy" id="582"/>
    <lineage>
        <taxon>Bacteria</taxon>
        <taxon>Pseudomonadati</taxon>
        <taxon>Pseudomonadota</taxon>
        <taxon>Gammaproteobacteria</taxon>
        <taxon>Enterobacterales</taxon>
        <taxon>Morganellaceae</taxon>
        <taxon>Morganella</taxon>
    </lineage>
</organism>
<comment type="caution">
    <text evidence="1">The sequence shown here is derived from an EMBL/GenBank/DDBJ whole genome shotgun (WGS) entry which is preliminary data.</text>
</comment>
<evidence type="ECO:0008006" key="3">
    <source>
        <dbReference type="Google" id="ProtNLM"/>
    </source>
</evidence>
<accession>A0A433ZTE0</accession>
<dbReference type="Proteomes" id="UP000286908">
    <property type="component" value="Unassembled WGS sequence"/>
</dbReference>
<proteinExistence type="predicted"/>
<dbReference type="AlphaFoldDB" id="A0A433ZTE0"/>